<evidence type="ECO:0000256" key="5">
    <source>
        <dbReference type="ARBA" id="ARBA00022679"/>
    </source>
</evidence>
<dbReference type="EMBL" id="VCDI01000008">
    <property type="protein sequence ID" value="TLU71141.1"/>
    <property type="molecule type" value="Genomic_DNA"/>
</dbReference>
<keyword evidence="14" id="KW-1185">Reference proteome</keyword>
<dbReference type="OrthoDB" id="9815202at2"/>
<reference evidence="13 14" key="1">
    <citation type="submission" date="2019-05" db="EMBL/GenBank/DDBJ databases">
        <authorList>
            <person name="Pankratov T."/>
            <person name="Grouzdev D."/>
        </authorList>
    </citation>
    <scope>NUCLEOTIDE SEQUENCE [LARGE SCALE GENOMIC DNA]</scope>
    <source>
        <strain evidence="13 14">KEBCLARHB70R</strain>
    </source>
</reference>
<dbReference type="InterPro" id="IPR005467">
    <property type="entry name" value="His_kinase_dom"/>
</dbReference>
<dbReference type="PROSITE" id="PS50885">
    <property type="entry name" value="HAMP"/>
    <property type="match status" value="1"/>
</dbReference>
<keyword evidence="4" id="KW-0597">Phosphoprotein</keyword>
<evidence type="ECO:0000259" key="11">
    <source>
        <dbReference type="PROSITE" id="PS50109"/>
    </source>
</evidence>
<evidence type="ECO:0000313" key="14">
    <source>
        <dbReference type="Proteomes" id="UP000305654"/>
    </source>
</evidence>
<gene>
    <name evidence="13" type="ORF">FE263_18400</name>
</gene>
<dbReference type="Gene3D" id="1.10.287.130">
    <property type="match status" value="1"/>
</dbReference>
<keyword evidence="9" id="KW-0902">Two-component regulatory system</keyword>
<dbReference type="SUPFAM" id="SSF55874">
    <property type="entry name" value="ATPase domain of HSP90 chaperone/DNA topoisomerase II/histidine kinase"/>
    <property type="match status" value="1"/>
</dbReference>
<evidence type="ECO:0000256" key="1">
    <source>
        <dbReference type="ARBA" id="ARBA00000085"/>
    </source>
</evidence>
<feature type="domain" description="HAMP" evidence="12">
    <location>
        <begin position="179"/>
        <end position="232"/>
    </location>
</feature>
<dbReference type="InterPro" id="IPR036890">
    <property type="entry name" value="HATPase_C_sf"/>
</dbReference>
<dbReference type="Pfam" id="PF02518">
    <property type="entry name" value="HATPase_c"/>
    <property type="match status" value="1"/>
</dbReference>
<name>A0A5R9J6A3_9PROT</name>
<evidence type="ECO:0000256" key="6">
    <source>
        <dbReference type="ARBA" id="ARBA00022692"/>
    </source>
</evidence>
<dbReference type="InterPro" id="IPR003661">
    <property type="entry name" value="HisK_dim/P_dom"/>
</dbReference>
<dbReference type="Proteomes" id="UP000305654">
    <property type="component" value="Unassembled WGS sequence"/>
</dbReference>
<keyword evidence="10" id="KW-0472">Membrane</keyword>
<dbReference type="RefSeq" id="WP_138327498.1">
    <property type="nucleotide sequence ID" value="NZ_VCDI01000008.1"/>
</dbReference>
<dbReference type="CDD" id="cd06225">
    <property type="entry name" value="HAMP"/>
    <property type="match status" value="1"/>
</dbReference>
<dbReference type="SMART" id="SM00388">
    <property type="entry name" value="HisKA"/>
    <property type="match status" value="1"/>
</dbReference>
<sequence length="461" mass="50001">MSTPGSIFSTGTFRLSLGSAGFLAAALLLQSALIFWQTTSYQIMRTDLMLSREAALITAQSRPVLDQQLRMRASDDLHLLIPGAGLFDAQHRVLNGNLPVWPEGLQPDGPVRQMVVNPIGQGPRSVRAQALRLRNGDILVLARGLRDLEEVRSVVLRALLLCAVPSILVALAGGAWLSHRALLRVGIMHRAIDRIMSGDLHERLPAGRERDDLDRLAGSVNRMLDRLEYLVDEIKGVGDDIAHDLRTPLARVRTRLERARSSPEGGEFMGEAIERAIIDLDQCFAVITALLRIGEIENGRRRAAFATVALDELVADIFDLYEPIAEARQIALVVVDCEPVRVHGDRDLLIELLANLIDNAIKFTPEGGRVEVGAETSGTNAVLHVADTGPGIAPAERVAVLARFYRSDKSRHIAGNGLGLSLVGAIARLHDARISISEAGPLPRLGCLIEVTMAATSIGRP</sequence>
<evidence type="ECO:0000256" key="9">
    <source>
        <dbReference type="ARBA" id="ARBA00023012"/>
    </source>
</evidence>
<evidence type="ECO:0000256" key="4">
    <source>
        <dbReference type="ARBA" id="ARBA00022553"/>
    </source>
</evidence>
<feature type="domain" description="Histidine kinase" evidence="11">
    <location>
        <begin position="240"/>
        <end position="457"/>
    </location>
</feature>
<comment type="catalytic activity">
    <reaction evidence="1">
        <text>ATP + protein L-histidine = ADP + protein N-phospho-L-histidine.</text>
        <dbReference type="EC" id="2.7.13.3"/>
    </reaction>
</comment>
<dbReference type="GO" id="GO:0005886">
    <property type="term" value="C:plasma membrane"/>
    <property type="evidence" value="ECO:0007669"/>
    <property type="project" value="TreeGrafter"/>
</dbReference>
<dbReference type="PANTHER" id="PTHR45436:SF8">
    <property type="entry name" value="HISTIDINE KINASE"/>
    <property type="match status" value="1"/>
</dbReference>
<evidence type="ECO:0000256" key="10">
    <source>
        <dbReference type="SAM" id="Phobius"/>
    </source>
</evidence>
<dbReference type="Gene3D" id="3.30.565.10">
    <property type="entry name" value="Histidine kinase-like ATPase, C-terminal domain"/>
    <property type="match status" value="1"/>
</dbReference>
<dbReference type="GO" id="GO:0000155">
    <property type="term" value="F:phosphorelay sensor kinase activity"/>
    <property type="evidence" value="ECO:0007669"/>
    <property type="project" value="InterPro"/>
</dbReference>
<evidence type="ECO:0000259" key="12">
    <source>
        <dbReference type="PROSITE" id="PS50885"/>
    </source>
</evidence>
<keyword evidence="6 10" id="KW-0812">Transmembrane</keyword>
<dbReference type="AlphaFoldDB" id="A0A5R9J6A3"/>
<dbReference type="SUPFAM" id="SSF158472">
    <property type="entry name" value="HAMP domain-like"/>
    <property type="match status" value="1"/>
</dbReference>
<dbReference type="SUPFAM" id="SSF47384">
    <property type="entry name" value="Homodimeric domain of signal transducing histidine kinase"/>
    <property type="match status" value="1"/>
</dbReference>
<comment type="caution">
    <text evidence="13">The sequence shown here is derived from an EMBL/GenBank/DDBJ whole genome shotgun (WGS) entry which is preliminary data.</text>
</comment>
<dbReference type="Pfam" id="PF00672">
    <property type="entry name" value="HAMP"/>
    <property type="match status" value="1"/>
</dbReference>
<evidence type="ECO:0000256" key="2">
    <source>
        <dbReference type="ARBA" id="ARBA00004370"/>
    </source>
</evidence>
<evidence type="ECO:0000256" key="7">
    <source>
        <dbReference type="ARBA" id="ARBA00022777"/>
    </source>
</evidence>
<evidence type="ECO:0000256" key="8">
    <source>
        <dbReference type="ARBA" id="ARBA00022989"/>
    </source>
</evidence>
<dbReference type="InterPro" id="IPR036097">
    <property type="entry name" value="HisK_dim/P_sf"/>
</dbReference>
<evidence type="ECO:0000313" key="13">
    <source>
        <dbReference type="EMBL" id="TLU71141.1"/>
    </source>
</evidence>
<feature type="transmembrane region" description="Helical" evidence="10">
    <location>
        <begin position="154"/>
        <end position="177"/>
    </location>
</feature>
<dbReference type="InterPro" id="IPR050428">
    <property type="entry name" value="TCS_sensor_his_kinase"/>
</dbReference>
<accession>A0A5R9J6A3</accession>
<dbReference type="InterPro" id="IPR003660">
    <property type="entry name" value="HAMP_dom"/>
</dbReference>
<proteinExistence type="predicted"/>
<dbReference type="SMART" id="SM00387">
    <property type="entry name" value="HATPase_c"/>
    <property type="match status" value="1"/>
</dbReference>
<dbReference type="SMART" id="SM00304">
    <property type="entry name" value="HAMP"/>
    <property type="match status" value="1"/>
</dbReference>
<dbReference type="InterPro" id="IPR003594">
    <property type="entry name" value="HATPase_dom"/>
</dbReference>
<dbReference type="PROSITE" id="PS50109">
    <property type="entry name" value="HIS_KIN"/>
    <property type="match status" value="1"/>
</dbReference>
<comment type="subcellular location">
    <subcellularLocation>
        <location evidence="2">Membrane</location>
    </subcellularLocation>
</comment>
<organism evidence="13 14">
    <name type="scientific">Lichenicoccus roseus</name>
    <dbReference type="NCBI Taxonomy" id="2683649"/>
    <lineage>
        <taxon>Bacteria</taxon>
        <taxon>Pseudomonadati</taxon>
        <taxon>Pseudomonadota</taxon>
        <taxon>Alphaproteobacteria</taxon>
        <taxon>Acetobacterales</taxon>
        <taxon>Acetobacteraceae</taxon>
        <taxon>Lichenicoccus</taxon>
    </lineage>
</organism>
<feature type="transmembrane region" description="Helical" evidence="10">
    <location>
        <begin position="15"/>
        <end position="36"/>
    </location>
</feature>
<dbReference type="Pfam" id="PF00512">
    <property type="entry name" value="HisKA"/>
    <property type="match status" value="1"/>
</dbReference>
<dbReference type="EC" id="2.7.13.3" evidence="3"/>
<dbReference type="CDD" id="cd00082">
    <property type="entry name" value="HisKA"/>
    <property type="match status" value="1"/>
</dbReference>
<dbReference type="PANTHER" id="PTHR45436">
    <property type="entry name" value="SENSOR HISTIDINE KINASE YKOH"/>
    <property type="match status" value="1"/>
</dbReference>
<keyword evidence="5" id="KW-0808">Transferase</keyword>
<protein>
    <recommendedName>
        <fullName evidence="3">histidine kinase</fullName>
        <ecNumber evidence="3">2.7.13.3</ecNumber>
    </recommendedName>
</protein>
<evidence type="ECO:0000256" key="3">
    <source>
        <dbReference type="ARBA" id="ARBA00012438"/>
    </source>
</evidence>
<keyword evidence="8 10" id="KW-1133">Transmembrane helix</keyword>
<keyword evidence="7" id="KW-0418">Kinase</keyword>